<dbReference type="GO" id="GO:0003774">
    <property type="term" value="F:cytoskeletal motor activity"/>
    <property type="evidence" value="ECO:0007669"/>
    <property type="project" value="UniProtKB-UniRule"/>
</dbReference>
<dbReference type="GO" id="GO:0016459">
    <property type="term" value="C:myosin complex"/>
    <property type="evidence" value="ECO:0007669"/>
    <property type="project" value="UniProtKB-KW"/>
</dbReference>
<evidence type="ECO:0000256" key="3">
    <source>
        <dbReference type="ARBA" id="ARBA00023123"/>
    </source>
</evidence>
<dbReference type="InterPro" id="IPR036961">
    <property type="entry name" value="Kinesin_motor_dom_sf"/>
</dbReference>
<dbReference type="Ensembl" id="ENSPMGT00000026699.1">
    <property type="protein sequence ID" value="ENSPMGP00000025061.1"/>
    <property type="gene ID" value="ENSPMGG00000020255.1"/>
</dbReference>
<organism evidence="7 8">
    <name type="scientific">Periophthalmus magnuspinnatus</name>
    <dbReference type="NCBI Taxonomy" id="409849"/>
    <lineage>
        <taxon>Eukaryota</taxon>
        <taxon>Metazoa</taxon>
        <taxon>Chordata</taxon>
        <taxon>Craniata</taxon>
        <taxon>Vertebrata</taxon>
        <taxon>Euteleostomi</taxon>
        <taxon>Actinopterygii</taxon>
        <taxon>Neopterygii</taxon>
        <taxon>Teleostei</taxon>
        <taxon>Neoteleostei</taxon>
        <taxon>Acanthomorphata</taxon>
        <taxon>Gobiaria</taxon>
        <taxon>Gobiiformes</taxon>
        <taxon>Gobioidei</taxon>
        <taxon>Gobiidae</taxon>
        <taxon>Oxudercinae</taxon>
        <taxon>Periophthalmus</taxon>
    </lineage>
</organism>
<dbReference type="GO" id="GO:0005524">
    <property type="term" value="F:ATP binding"/>
    <property type="evidence" value="ECO:0007669"/>
    <property type="project" value="UniProtKB-UniRule"/>
</dbReference>
<evidence type="ECO:0000313" key="7">
    <source>
        <dbReference type="Ensembl" id="ENSPMGP00000025061.1"/>
    </source>
</evidence>
<proteinExistence type="inferred from homology"/>
<dbReference type="Gene3D" id="3.40.850.10">
    <property type="entry name" value="Kinesin motor domain"/>
    <property type="match status" value="1"/>
</dbReference>
<dbReference type="PROSITE" id="PS51456">
    <property type="entry name" value="MYOSIN_MOTOR"/>
    <property type="match status" value="1"/>
</dbReference>
<dbReference type="PANTHER" id="PTHR22692">
    <property type="entry name" value="MYOSIN VII, XV"/>
    <property type="match status" value="1"/>
</dbReference>
<dbReference type="SMART" id="SM00242">
    <property type="entry name" value="MYSc"/>
    <property type="match status" value="1"/>
</dbReference>
<dbReference type="InterPro" id="IPR001609">
    <property type="entry name" value="Myosin_head_motor_dom-like"/>
</dbReference>
<evidence type="ECO:0000256" key="1">
    <source>
        <dbReference type="ARBA" id="ARBA00022741"/>
    </source>
</evidence>
<dbReference type="GO" id="GO:0003779">
    <property type="term" value="F:actin binding"/>
    <property type="evidence" value="ECO:0007669"/>
    <property type="project" value="UniProtKB-KW"/>
</dbReference>
<accession>A0A3B4B946</accession>
<name>A0A3B4B946_9GOBI</name>
<dbReference type="Proteomes" id="UP000261520">
    <property type="component" value="Unplaced"/>
</dbReference>
<evidence type="ECO:0000313" key="8">
    <source>
        <dbReference type="Proteomes" id="UP000261520"/>
    </source>
</evidence>
<dbReference type="Pfam" id="PF00063">
    <property type="entry name" value="Myosin_head"/>
    <property type="match status" value="1"/>
</dbReference>
<sequence length="204" mass="22852">RIMHPTSVEGVDNMIKLGDLTEAGLLRNLQLRHKQGIIYTYIGSVLVAVNPYQSFPLYSSEQIKLYHGRKLGELPPHIFAIAEACYFNMKRHSRNQCCVISGESGAGKTESTKLILHYLAAISGQLSEQEIEQQILESNPILEAFGNAKTVRNDNSSRFGKYLEIFFNTSGAIEGARIEQYLLEKSRSTSGNWDIPSDTPLWNS</sequence>
<keyword evidence="8" id="KW-1185">Reference proteome</keyword>
<comment type="caution">
    <text evidence="5">Lacks conserved residue(s) required for the propagation of feature annotation.</text>
</comment>
<reference evidence="7" key="1">
    <citation type="submission" date="2025-08" db="UniProtKB">
        <authorList>
            <consortium name="Ensembl"/>
        </authorList>
    </citation>
    <scope>IDENTIFICATION</scope>
</reference>
<reference evidence="7" key="2">
    <citation type="submission" date="2025-09" db="UniProtKB">
        <authorList>
            <consortium name="Ensembl"/>
        </authorList>
    </citation>
    <scope>IDENTIFICATION</scope>
</reference>
<keyword evidence="1 5" id="KW-0547">Nucleotide-binding</keyword>
<protein>
    <recommendedName>
        <fullName evidence="6">Myosin motor domain-containing protein</fullName>
    </recommendedName>
</protein>
<dbReference type="InterPro" id="IPR051567">
    <property type="entry name" value="Unconventional_Myosin_ATPase"/>
</dbReference>
<evidence type="ECO:0000256" key="2">
    <source>
        <dbReference type="ARBA" id="ARBA00022840"/>
    </source>
</evidence>
<keyword evidence="2 5" id="KW-0067">ATP-binding</keyword>
<feature type="domain" description="Myosin motor" evidence="6">
    <location>
        <begin position="9"/>
        <end position="204"/>
    </location>
</feature>
<evidence type="ECO:0000259" key="6">
    <source>
        <dbReference type="PROSITE" id="PS51456"/>
    </source>
</evidence>
<evidence type="ECO:0000256" key="5">
    <source>
        <dbReference type="PROSITE-ProRule" id="PRU00782"/>
    </source>
</evidence>
<feature type="binding site" evidence="5">
    <location>
        <begin position="102"/>
        <end position="109"/>
    </location>
    <ligand>
        <name>ATP</name>
        <dbReference type="ChEBI" id="CHEBI:30616"/>
    </ligand>
</feature>
<keyword evidence="4 5" id="KW-0505">Motor protein</keyword>
<dbReference type="STRING" id="409849.ENSPMGP00000025061"/>
<dbReference type="AlphaFoldDB" id="A0A3B4B946"/>
<keyword evidence="3 5" id="KW-0518">Myosin</keyword>
<comment type="similarity">
    <text evidence="5">Belongs to the TRAFAC class myosin-kinesin ATPase superfamily. Myosin family.</text>
</comment>
<dbReference type="PRINTS" id="PR00193">
    <property type="entry name" value="MYOSINHEAVY"/>
</dbReference>
<dbReference type="SUPFAM" id="SSF52540">
    <property type="entry name" value="P-loop containing nucleoside triphosphate hydrolases"/>
    <property type="match status" value="1"/>
</dbReference>
<dbReference type="PANTHER" id="PTHR22692:SF24">
    <property type="entry name" value="MYOSIN VIIB"/>
    <property type="match status" value="1"/>
</dbReference>
<keyword evidence="5" id="KW-0009">Actin-binding</keyword>
<evidence type="ECO:0000256" key="4">
    <source>
        <dbReference type="ARBA" id="ARBA00023175"/>
    </source>
</evidence>
<dbReference type="InterPro" id="IPR027417">
    <property type="entry name" value="P-loop_NTPase"/>
</dbReference>